<dbReference type="EMBL" id="SSTD01014820">
    <property type="protein sequence ID" value="TYK04052.1"/>
    <property type="molecule type" value="Genomic_DNA"/>
</dbReference>
<organism evidence="2 4">
    <name type="scientific">Cucumis melo var. makuwa</name>
    <name type="common">Oriental melon</name>
    <dbReference type="NCBI Taxonomy" id="1194695"/>
    <lineage>
        <taxon>Eukaryota</taxon>
        <taxon>Viridiplantae</taxon>
        <taxon>Streptophyta</taxon>
        <taxon>Embryophyta</taxon>
        <taxon>Tracheophyta</taxon>
        <taxon>Spermatophyta</taxon>
        <taxon>Magnoliopsida</taxon>
        <taxon>eudicotyledons</taxon>
        <taxon>Gunneridae</taxon>
        <taxon>Pentapetalae</taxon>
        <taxon>rosids</taxon>
        <taxon>fabids</taxon>
        <taxon>Cucurbitales</taxon>
        <taxon>Cucurbitaceae</taxon>
        <taxon>Benincaseae</taxon>
        <taxon>Cucumis</taxon>
    </lineage>
</organism>
<feature type="region of interest" description="Disordered" evidence="1">
    <location>
        <begin position="114"/>
        <end position="137"/>
    </location>
</feature>
<evidence type="ECO:0000313" key="2">
    <source>
        <dbReference type="EMBL" id="KAA0040385.1"/>
    </source>
</evidence>
<dbReference type="AlphaFoldDB" id="A0A5A7TG40"/>
<evidence type="ECO:0000256" key="1">
    <source>
        <dbReference type="SAM" id="MobiDB-lite"/>
    </source>
</evidence>
<dbReference type="EMBL" id="SSTE01017496">
    <property type="protein sequence ID" value="KAA0040385.1"/>
    <property type="molecule type" value="Genomic_DNA"/>
</dbReference>
<dbReference type="OrthoDB" id="1744977at2759"/>
<reference evidence="4 5" key="1">
    <citation type="submission" date="2019-08" db="EMBL/GenBank/DDBJ databases">
        <title>Draft genome sequences of two oriental melons (Cucumis melo L. var makuwa).</title>
        <authorList>
            <person name="Kwon S.-Y."/>
        </authorList>
    </citation>
    <scope>NUCLEOTIDE SEQUENCE [LARGE SCALE GENOMIC DNA]</scope>
    <source>
        <strain evidence="5">cv. Chang Bougi</strain>
        <strain evidence="4">cv. SW 3</strain>
        <tissue evidence="2">Leaf</tissue>
    </source>
</reference>
<dbReference type="Proteomes" id="UP000321393">
    <property type="component" value="Unassembled WGS sequence"/>
</dbReference>
<gene>
    <name evidence="3" type="ORF">E5676_scaffold460G00060</name>
    <name evidence="2" type="ORF">E6C27_scaffold3125G00090</name>
</gene>
<proteinExistence type="predicted"/>
<evidence type="ECO:0000313" key="3">
    <source>
        <dbReference type="EMBL" id="TYK04052.1"/>
    </source>
</evidence>
<sequence length="167" mass="19102">MVCGGFLAVAKETMKMKKLIDAKIKVRYNYTGFVPASIVITDDQGDNFIINTVPPPEARWFVERSVRVHGSFKSKTADKFDEHNPLAEVYTYNGFQAAPPETTKSRGDYNYLNSDKHSISNPTQAKKNNSSESEYDLFDQQLSEKRKEKAKVMLIINDQDHCHYSKR</sequence>
<evidence type="ECO:0000313" key="5">
    <source>
        <dbReference type="Proteomes" id="UP000321947"/>
    </source>
</evidence>
<protein>
    <submittedName>
        <fullName evidence="2">Uncharacterized protein</fullName>
    </submittedName>
</protein>
<comment type="caution">
    <text evidence="2">The sequence shown here is derived from an EMBL/GenBank/DDBJ whole genome shotgun (WGS) entry which is preliminary data.</text>
</comment>
<name>A0A5A7TG40_CUCMM</name>
<dbReference type="Proteomes" id="UP000321947">
    <property type="component" value="Unassembled WGS sequence"/>
</dbReference>
<evidence type="ECO:0000313" key="4">
    <source>
        <dbReference type="Proteomes" id="UP000321393"/>
    </source>
</evidence>
<feature type="compositionally biased region" description="Polar residues" evidence="1">
    <location>
        <begin position="119"/>
        <end position="132"/>
    </location>
</feature>
<accession>A0A5A7TG40</accession>